<dbReference type="HOGENOM" id="CLU_769581_0_0_1"/>
<dbReference type="eggNOG" id="KOG1075">
    <property type="taxonomic scope" value="Eukaryota"/>
</dbReference>
<evidence type="ECO:0000313" key="2">
    <source>
        <dbReference type="EMBL" id="EHK16227.1"/>
    </source>
</evidence>
<comment type="caution">
    <text evidence="2">The sequence shown here is derived from an EMBL/GenBank/DDBJ whole genome shotgun (WGS) entry which is preliminary data.</text>
</comment>
<dbReference type="VEuPathDB" id="FungiDB:TRIVIDRAFT_206869"/>
<dbReference type="Proteomes" id="UP000007115">
    <property type="component" value="Unassembled WGS sequence"/>
</dbReference>
<accession>G9NBM2</accession>
<dbReference type="AlphaFoldDB" id="G9NBM2"/>
<dbReference type="EMBL" id="ABDF02000091">
    <property type="protein sequence ID" value="EHK16227.1"/>
    <property type="molecule type" value="Genomic_DNA"/>
</dbReference>
<proteinExistence type="predicted"/>
<evidence type="ECO:0008006" key="4">
    <source>
        <dbReference type="Google" id="ProtNLM"/>
    </source>
</evidence>
<organism evidence="2 3">
    <name type="scientific">Hypocrea virens (strain Gv29-8 / FGSC 10586)</name>
    <name type="common">Gliocladium virens</name>
    <name type="synonym">Trichoderma virens</name>
    <dbReference type="NCBI Taxonomy" id="413071"/>
    <lineage>
        <taxon>Eukaryota</taxon>
        <taxon>Fungi</taxon>
        <taxon>Dikarya</taxon>
        <taxon>Ascomycota</taxon>
        <taxon>Pezizomycotina</taxon>
        <taxon>Sordariomycetes</taxon>
        <taxon>Hypocreomycetidae</taxon>
        <taxon>Hypocreales</taxon>
        <taxon>Hypocreaceae</taxon>
        <taxon>Trichoderma</taxon>
    </lineage>
</organism>
<dbReference type="InParanoid" id="G9NBM2"/>
<keyword evidence="3" id="KW-1185">Reference proteome</keyword>
<evidence type="ECO:0000313" key="3">
    <source>
        <dbReference type="Proteomes" id="UP000007115"/>
    </source>
</evidence>
<feature type="region of interest" description="Disordered" evidence="1">
    <location>
        <begin position="155"/>
        <end position="181"/>
    </location>
</feature>
<dbReference type="STRING" id="413071.G9NBM2"/>
<dbReference type="OrthoDB" id="4842715at2759"/>
<gene>
    <name evidence="2" type="ORF">TRIVIDRAFT_206869</name>
</gene>
<reference evidence="2 3" key="1">
    <citation type="journal article" date="2011" name="Genome Biol.">
        <title>Comparative genome sequence analysis underscores mycoparasitism as the ancestral life style of Trichoderma.</title>
        <authorList>
            <person name="Kubicek C.P."/>
            <person name="Herrera-Estrella A."/>
            <person name="Seidl-Seiboth V."/>
            <person name="Martinez D.A."/>
            <person name="Druzhinina I.S."/>
            <person name="Thon M."/>
            <person name="Zeilinger S."/>
            <person name="Casas-Flores S."/>
            <person name="Horwitz B.A."/>
            <person name="Mukherjee P.K."/>
            <person name="Mukherjee M."/>
            <person name="Kredics L."/>
            <person name="Alcaraz L.D."/>
            <person name="Aerts A."/>
            <person name="Antal Z."/>
            <person name="Atanasova L."/>
            <person name="Cervantes-Badillo M.G."/>
            <person name="Challacombe J."/>
            <person name="Chertkov O."/>
            <person name="McCluskey K."/>
            <person name="Coulpier F."/>
            <person name="Deshpande N."/>
            <person name="von Doehren H."/>
            <person name="Ebbole D.J."/>
            <person name="Esquivel-Naranjo E.U."/>
            <person name="Fekete E."/>
            <person name="Flipphi M."/>
            <person name="Glaser F."/>
            <person name="Gomez-Rodriguez E.Y."/>
            <person name="Gruber S."/>
            <person name="Han C."/>
            <person name="Henrissat B."/>
            <person name="Hermosa R."/>
            <person name="Hernandez-Onate M."/>
            <person name="Karaffa L."/>
            <person name="Kosti I."/>
            <person name="Le Crom S."/>
            <person name="Lindquist E."/>
            <person name="Lucas S."/>
            <person name="Luebeck M."/>
            <person name="Luebeck P.S."/>
            <person name="Margeot A."/>
            <person name="Metz B."/>
            <person name="Misra M."/>
            <person name="Nevalainen H."/>
            <person name="Omann M."/>
            <person name="Packer N."/>
            <person name="Perrone G."/>
            <person name="Uresti-Rivera E.E."/>
            <person name="Salamov A."/>
            <person name="Schmoll M."/>
            <person name="Seiboth B."/>
            <person name="Shapiro H."/>
            <person name="Sukno S."/>
            <person name="Tamayo-Ramos J.A."/>
            <person name="Tisch D."/>
            <person name="Wiest A."/>
            <person name="Wilkinson H.H."/>
            <person name="Zhang M."/>
            <person name="Coutinho P.M."/>
            <person name="Kenerley C.M."/>
            <person name="Monte E."/>
            <person name="Baker S.E."/>
            <person name="Grigoriev I.V."/>
        </authorList>
    </citation>
    <scope>NUCLEOTIDE SEQUENCE [LARGE SCALE GENOMIC DNA]</scope>
    <source>
        <strain evidence="3">Gv29-8 / FGSC 10586</strain>
    </source>
</reference>
<dbReference type="RefSeq" id="XP_013950422.1">
    <property type="nucleotide sequence ID" value="XM_014094947.1"/>
</dbReference>
<protein>
    <recommendedName>
        <fullName evidence="4">Reverse transcriptase zinc-binding domain-containing protein</fullName>
    </recommendedName>
</protein>
<dbReference type="GeneID" id="25790396"/>
<feature type="compositionally biased region" description="Basic and acidic residues" evidence="1">
    <location>
        <begin position="172"/>
        <end position="181"/>
    </location>
</feature>
<evidence type="ECO:0000256" key="1">
    <source>
        <dbReference type="SAM" id="MobiDB-lite"/>
    </source>
</evidence>
<name>G9NBM2_HYPVG</name>
<sequence>MSGSTWGPVLRDMRLLYYSKILSIVQYASPAWFFASEHTVRQGHVLKSLARRLDMLQGKWLAKISGAMKNTTRIVLRKELHVFRLSEYLQMKTISNHAKNYDTKHAQEIRTARYRALQHNMSLHLFHKLDILAQQLIKLAKGRTQCIKENLAKAKAKREKEGKGEAAQNSTGDEKDQDKDIWGDPACVQERRLAIDQTAKDILNYRAYHEWARYQKKHRKRPLQEQILAIKEPWSLKSLKYYDKLRTRQECTMLLHCRTGFIGLRSHLYRVGKAKTDRCPYCENGPHSIEHLFLFCGGGDKKGVEMADAQRALYANVGEEHFNLSDIFPHHPEKAVQFAISTFGIPQFCKDNWDDSKKQS</sequence>